<dbReference type="RefSeq" id="WP_202778426.1">
    <property type="nucleotide sequence ID" value="NZ_CP065425.1"/>
</dbReference>
<proteinExistence type="predicted"/>
<name>A0ABX7E3M8_9BACI</name>
<organism evidence="1 2">
    <name type="scientific">Heyndrickxia vini</name>
    <dbReference type="NCBI Taxonomy" id="1476025"/>
    <lineage>
        <taxon>Bacteria</taxon>
        <taxon>Bacillati</taxon>
        <taxon>Bacillota</taxon>
        <taxon>Bacilli</taxon>
        <taxon>Bacillales</taxon>
        <taxon>Bacillaceae</taxon>
        <taxon>Heyndrickxia</taxon>
    </lineage>
</organism>
<evidence type="ECO:0000313" key="2">
    <source>
        <dbReference type="Proteomes" id="UP000595691"/>
    </source>
</evidence>
<reference evidence="1 2" key="1">
    <citation type="submission" date="2020-11" db="EMBL/GenBank/DDBJ databases">
        <title>Taxonomic evaluation of the Bacillus sporothermodurans group of bacteria based on whole genome sequences.</title>
        <authorList>
            <person name="Fiedler G."/>
            <person name="Herbstmann A.-D."/>
            <person name="Doll E."/>
            <person name="Wenning M."/>
            <person name="Brinks E."/>
            <person name="Kabisch J."/>
            <person name="Breitenwieser F."/>
            <person name="Lappann M."/>
            <person name="Boehnlein C."/>
            <person name="Franz C."/>
        </authorList>
    </citation>
    <scope>NUCLEOTIDE SEQUENCE [LARGE SCALE GENOMIC DNA]</scope>
    <source>
        <strain evidence="1 2">JCM 19841</strain>
    </source>
</reference>
<keyword evidence="2" id="KW-1185">Reference proteome</keyword>
<evidence type="ECO:0000313" key="1">
    <source>
        <dbReference type="EMBL" id="QQZ09417.1"/>
    </source>
</evidence>
<sequence length="61" mass="7128">MEKEFSIGKVSFSEEMPEESRLWLDRLVERILLKELDLDPSIEAKVISYSTKSSFGGKYER</sequence>
<gene>
    <name evidence="1" type="ORF">I5776_21100</name>
</gene>
<protein>
    <submittedName>
        <fullName evidence="1">Uncharacterized protein</fullName>
    </submittedName>
</protein>
<dbReference type="EMBL" id="CP065425">
    <property type="protein sequence ID" value="QQZ09417.1"/>
    <property type="molecule type" value="Genomic_DNA"/>
</dbReference>
<dbReference type="Proteomes" id="UP000595691">
    <property type="component" value="Chromosome"/>
</dbReference>
<accession>A0ABX7E3M8</accession>